<dbReference type="PANTHER" id="PTHR12526">
    <property type="entry name" value="GLYCOSYLTRANSFERASE"/>
    <property type="match status" value="1"/>
</dbReference>
<dbReference type="CAZy" id="GT4">
    <property type="family name" value="Glycosyltransferase Family 4"/>
</dbReference>
<dbReference type="EMBL" id="CP000478">
    <property type="protein sequence ID" value="ABK19017.1"/>
    <property type="molecule type" value="Genomic_DNA"/>
</dbReference>
<gene>
    <name evidence="5" type="ordered locus">Sfum_3344</name>
</gene>
<evidence type="ECO:0000256" key="1">
    <source>
        <dbReference type="ARBA" id="ARBA00022676"/>
    </source>
</evidence>
<dbReference type="HOGENOM" id="CLU_009583_0_3_7"/>
<evidence type="ECO:0000256" key="2">
    <source>
        <dbReference type="ARBA" id="ARBA00022679"/>
    </source>
</evidence>
<dbReference type="eggNOG" id="COG0438">
    <property type="taxonomic scope" value="Bacteria"/>
</dbReference>
<dbReference type="OrthoDB" id="9803091at2"/>
<feature type="domain" description="Glycosyltransferase subfamily 4-like N-terminal" evidence="4">
    <location>
        <begin position="20"/>
        <end position="186"/>
    </location>
</feature>
<dbReference type="Proteomes" id="UP000001784">
    <property type="component" value="Chromosome"/>
</dbReference>
<dbReference type="Pfam" id="PF13439">
    <property type="entry name" value="Glyco_transf_4"/>
    <property type="match status" value="1"/>
</dbReference>
<evidence type="ECO:0000259" key="4">
    <source>
        <dbReference type="Pfam" id="PF13439"/>
    </source>
</evidence>
<reference evidence="5 6" key="1">
    <citation type="submission" date="2006-10" db="EMBL/GenBank/DDBJ databases">
        <title>Complete sequence of Syntrophobacter fumaroxidans MPOB.</title>
        <authorList>
            <consortium name="US DOE Joint Genome Institute"/>
            <person name="Copeland A."/>
            <person name="Lucas S."/>
            <person name="Lapidus A."/>
            <person name="Barry K."/>
            <person name="Detter J.C."/>
            <person name="Glavina del Rio T."/>
            <person name="Hammon N."/>
            <person name="Israni S."/>
            <person name="Pitluck S."/>
            <person name="Goltsman E.G."/>
            <person name="Martinez M."/>
            <person name="Schmutz J."/>
            <person name="Larimer F."/>
            <person name="Land M."/>
            <person name="Hauser L."/>
            <person name="Kyrpides N."/>
            <person name="Kim E."/>
            <person name="Boone D.R."/>
            <person name="Brockman F."/>
            <person name="Culley D."/>
            <person name="Ferry J."/>
            <person name="Gunsalus R."/>
            <person name="McInerney M.J."/>
            <person name="Morrison M."/>
            <person name="Plugge C."/>
            <person name="Rohlin L."/>
            <person name="Scholten J."/>
            <person name="Sieber J."/>
            <person name="Stams A.J.M."/>
            <person name="Worm P."/>
            <person name="Henstra A.M."/>
            <person name="Richardson P."/>
        </authorList>
    </citation>
    <scope>NUCLEOTIDE SEQUENCE [LARGE SCALE GENOMIC DNA]</scope>
    <source>
        <strain evidence="6">DSM 10017 / MPOB</strain>
    </source>
</reference>
<proteinExistence type="predicted"/>
<dbReference type="RefSeq" id="WP_011700142.1">
    <property type="nucleotide sequence ID" value="NC_008554.1"/>
</dbReference>
<protein>
    <submittedName>
        <fullName evidence="5">Glycosyl transferase, group 1</fullName>
    </submittedName>
</protein>
<keyword evidence="6" id="KW-1185">Reference proteome</keyword>
<sequence>MTGTTPTVRVLHCVDALWAGGGARFMQTLIRYQQRRKDCQPALCVFSPRGLEPSNLVNIDDSRSLEFSGSLKDFPGLFRFALNFRSVLRDFQPDIIHSHMWPACRLSALAGAGMGLRHVWHIHDTWPWLWSSRPRARFYRSWTGLAHRLARPRMIAVSGRVAQFTAAHLRWKPDVLTVIPNGVDLSAVQPARSSKHGTGERLVVGMTSLFLPGKGHEVLIQAVAEIVGRGFDVEVRFAGYGSTEARCRALVAELGLENRFDFRGFVNDIPAFLAELDVFVFPSTAREGMPMTILEAMAAGIPVVSAPFDGVAELIGSGQSGVIVPEVTPCALAAVLEDLAQDPQMRLALGSAARERAWMRFGFNRVDEEIAGVYRAALRGRAIL</sequence>
<dbReference type="InterPro" id="IPR028098">
    <property type="entry name" value="Glyco_trans_4-like_N"/>
</dbReference>
<dbReference type="SUPFAM" id="SSF53756">
    <property type="entry name" value="UDP-Glycosyltransferase/glycogen phosphorylase"/>
    <property type="match status" value="1"/>
</dbReference>
<dbReference type="InParanoid" id="A0LNL5"/>
<keyword evidence="2 5" id="KW-0808">Transferase</keyword>
<dbReference type="PANTHER" id="PTHR12526:SF510">
    <property type="entry name" value="D-INOSITOL 3-PHOSPHATE GLYCOSYLTRANSFERASE"/>
    <property type="match status" value="1"/>
</dbReference>
<dbReference type="CDD" id="cd03811">
    <property type="entry name" value="GT4_GT28_WabH-like"/>
    <property type="match status" value="1"/>
</dbReference>
<evidence type="ECO:0000313" key="6">
    <source>
        <dbReference type="Proteomes" id="UP000001784"/>
    </source>
</evidence>
<dbReference type="Gene3D" id="3.40.50.2000">
    <property type="entry name" value="Glycogen Phosphorylase B"/>
    <property type="match status" value="2"/>
</dbReference>
<dbReference type="AlphaFoldDB" id="A0LNL5"/>
<dbReference type="GO" id="GO:0016757">
    <property type="term" value="F:glycosyltransferase activity"/>
    <property type="evidence" value="ECO:0007669"/>
    <property type="project" value="UniProtKB-KW"/>
</dbReference>
<feature type="domain" description="Glycosyl transferase family 1" evidence="3">
    <location>
        <begin position="199"/>
        <end position="356"/>
    </location>
</feature>
<organism evidence="5 6">
    <name type="scientific">Syntrophobacter fumaroxidans (strain DSM 10017 / MPOB)</name>
    <dbReference type="NCBI Taxonomy" id="335543"/>
    <lineage>
        <taxon>Bacteria</taxon>
        <taxon>Pseudomonadati</taxon>
        <taxon>Thermodesulfobacteriota</taxon>
        <taxon>Syntrophobacteria</taxon>
        <taxon>Syntrophobacterales</taxon>
        <taxon>Syntrophobacteraceae</taxon>
        <taxon>Syntrophobacter</taxon>
    </lineage>
</organism>
<name>A0LNL5_SYNFM</name>
<accession>A0LNL5</accession>
<dbReference type="InterPro" id="IPR001296">
    <property type="entry name" value="Glyco_trans_1"/>
</dbReference>
<dbReference type="KEGG" id="sfu:Sfum_3344"/>
<dbReference type="STRING" id="335543.Sfum_3344"/>
<dbReference type="Pfam" id="PF00534">
    <property type="entry name" value="Glycos_transf_1"/>
    <property type="match status" value="1"/>
</dbReference>
<evidence type="ECO:0000259" key="3">
    <source>
        <dbReference type="Pfam" id="PF00534"/>
    </source>
</evidence>
<keyword evidence="1" id="KW-0328">Glycosyltransferase</keyword>
<evidence type="ECO:0000313" key="5">
    <source>
        <dbReference type="EMBL" id="ABK19017.1"/>
    </source>
</evidence>